<evidence type="ECO:0000256" key="3">
    <source>
        <dbReference type="ARBA" id="ARBA00022448"/>
    </source>
</evidence>
<keyword evidence="5 12" id="KW-0812">Transmembrane</keyword>
<keyword evidence="16" id="KW-1185">Reference proteome</keyword>
<proteinExistence type="inferred from homology"/>
<name>A0AAE1EPV8_PETCI</name>
<evidence type="ECO:0000256" key="1">
    <source>
        <dbReference type="ARBA" id="ARBA00004141"/>
    </source>
</evidence>
<evidence type="ECO:0000256" key="5">
    <source>
        <dbReference type="ARBA" id="ARBA00022692"/>
    </source>
</evidence>
<comment type="similarity">
    <text evidence="2 12">Belongs to the amiloride-sensitive sodium channel (TC 1.A.6) family.</text>
</comment>
<dbReference type="AlphaFoldDB" id="A0AAE1EPV8"/>
<comment type="subcellular location">
    <subcellularLocation>
        <location evidence="1">Membrane</location>
        <topology evidence="1">Multi-pass membrane protein</topology>
    </subcellularLocation>
</comment>
<keyword evidence="3 12" id="KW-0813">Transport</keyword>
<evidence type="ECO:0000256" key="13">
    <source>
        <dbReference type="SAM" id="MobiDB-lite"/>
    </source>
</evidence>
<evidence type="ECO:0000256" key="12">
    <source>
        <dbReference type="RuleBase" id="RU000679"/>
    </source>
</evidence>
<feature type="region of interest" description="Disordered" evidence="13">
    <location>
        <begin position="101"/>
        <end position="131"/>
    </location>
</feature>
<dbReference type="GO" id="GO:0015280">
    <property type="term" value="F:ligand-gated sodium channel activity"/>
    <property type="evidence" value="ECO:0007669"/>
    <property type="project" value="TreeGrafter"/>
</dbReference>
<keyword evidence="11 12" id="KW-0407">Ion channel</keyword>
<evidence type="ECO:0000256" key="8">
    <source>
        <dbReference type="ARBA" id="ARBA00023065"/>
    </source>
</evidence>
<evidence type="ECO:0000256" key="7">
    <source>
        <dbReference type="ARBA" id="ARBA00023053"/>
    </source>
</evidence>
<sequence length="161" mass="18169">MVDFFGNQFTAHSIPRIASSRGVVRKVVWGIISIVLVVTLGIQIADVLNQFNSFPKQVTVEIQDAGDVNGEVKFPAVTVCNFNVAELSKLQQSEFSNVVNMEEQTETAGRKKRQAQTTGDSDQQEEEKEVTEYKGYKKMFDSRSMSYRWCRSEEDCLETLG</sequence>
<evidence type="ECO:0000256" key="6">
    <source>
        <dbReference type="ARBA" id="ARBA00022989"/>
    </source>
</evidence>
<dbReference type="Proteomes" id="UP001286313">
    <property type="component" value="Unassembled WGS sequence"/>
</dbReference>
<keyword evidence="10 12" id="KW-0739">Sodium transport</keyword>
<keyword evidence="8 12" id="KW-0406">Ion transport</keyword>
<dbReference type="EMBL" id="JAWQEG010005314">
    <property type="protein sequence ID" value="KAK3858431.1"/>
    <property type="molecule type" value="Genomic_DNA"/>
</dbReference>
<dbReference type="Pfam" id="PF00858">
    <property type="entry name" value="ASC"/>
    <property type="match status" value="1"/>
</dbReference>
<keyword evidence="7" id="KW-0915">Sodium</keyword>
<evidence type="ECO:0000256" key="14">
    <source>
        <dbReference type="SAM" id="Phobius"/>
    </source>
</evidence>
<feature type="transmembrane region" description="Helical" evidence="14">
    <location>
        <begin position="27"/>
        <end position="48"/>
    </location>
</feature>
<evidence type="ECO:0000313" key="16">
    <source>
        <dbReference type="Proteomes" id="UP001286313"/>
    </source>
</evidence>
<keyword evidence="6 14" id="KW-1133">Transmembrane helix</keyword>
<dbReference type="PANTHER" id="PTHR11690:SF248">
    <property type="entry name" value="PICKPOCKET 17, ISOFORM A"/>
    <property type="match status" value="1"/>
</dbReference>
<accession>A0AAE1EPV8</accession>
<gene>
    <name evidence="15" type="ORF">Pcinc_035382</name>
</gene>
<reference evidence="15" key="1">
    <citation type="submission" date="2023-10" db="EMBL/GenBank/DDBJ databases">
        <title>Genome assemblies of two species of porcelain crab, Petrolisthes cinctipes and Petrolisthes manimaculis (Anomura: Porcellanidae).</title>
        <authorList>
            <person name="Angst P."/>
        </authorList>
    </citation>
    <scope>NUCLEOTIDE SEQUENCE</scope>
    <source>
        <strain evidence="15">PB745_01</strain>
        <tissue evidence="15">Gill</tissue>
    </source>
</reference>
<evidence type="ECO:0000313" key="15">
    <source>
        <dbReference type="EMBL" id="KAK3858431.1"/>
    </source>
</evidence>
<dbReference type="PANTHER" id="PTHR11690">
    <property type="entry name" value="AMILORIDE-SENSITIVE SODIUM CHANNEL-RELATED"/>
    <property type="match status" value="1"/>
</dbReference>
<organism evidence="15 16">
    <name type="scientific">Petrolisthes cinctipes</name>
    <name type="common">Flat porcelain crab</name>
    <dbReference type="NCBI Taxonomy" id="88211"/>
    <lineage>
        <taxon>Eukaryota</taxon>
        <taxon>Metazoa</taxon>
        <taxon>Ecdysozoa</taxon>
        <taxon>Arthropoda</taxon>
        <taxon>Crustacea</taxon>
        <taxon>Multicrustacea</taxon>
        <taxon>Malacostraca</taxon>
        <taxon>Eumalacostraca</taxon>
        <taxon>Eucarida</taxon>
        <taxon>Decapoda</taxon>
        <taxon>Pleocyemata</taxon>
        <taxon>Anomura</taxon>
        <taxon>Galatheoidea</taxon>
        <taxon>Porcellanidae</taxon>
        <taxon>Petrolisthes</taxon>
    </lineage>
</organism>
<evidence type="ECO:0000256" key="10">
    <source>
        <dbReference type="ARBA" id="ARBA00023201"/>
    </source>
</evidence>
<dbReference type="GO" id="GO:0005886">
    <property type="term" value="C:plasma membrane"/>
    <property type="evidence" value="ECO:0007669"/>
    <property type="project" value="TreeGrafter"/>
</dbReference>
<evidence type="ECO:0000256" key="2">
    <source>
        <dbReference type="ARBA" id="ARBA00007193"/>
    </source>
</evidence>
<comment type="caution">
    <text evidence="15">The sequence shown here is derived from an EMBL/GenBank/DDBJ whole genome shotgun (WGS) entry which is preliminary data.</text>
</comment>
<evidence type="ECO:0000256" key="4">
    <source>
        <dbReference type="ARBA" id="ARBA00022461"/>
    </source>
</evidence>
<evidence type="ECO:0000256" key="9">
    <source>
        <dbReference type="ARBA" id="ARBA00023136"/>
    </source>
</evidence>
<keyword evidence="9 14" id="KW-0472">Membrane</keyword>
<dbReference type="InterPro" id="IPR001873">
    <property type="entry name" value="ENaC"/>
</dbReference>
<protein>
    <submittedName>
        <fullName evidence="15">Uncharacterized protein</fullName>
    </submittedName>
</protein>
<evidence type="ECO:0000256" key="11">
    <source>
        <dbReference type="ARBA" id="ARBA00023303"/>
    </source>
</evidence>
<keyword evidence="4 12" id="KW-0894">Sodium channel</keyword>